<proteinExistence type="predicted"/>
<feature type="transmembrane region" description="Helical" evidence="2">
    <location>
        <begin position="43"/>
        <end position="61"/>
    </location>
</feature>
<feature type="compositionally biased region" description="Polar residues" evidence="1">
    <location>
        <begin position="242"/>
        <end position="251"/>
    </location>
</feature>
<evidence type="ECO:0000313" key="4">
    <source>
        <dbReference type="Proteomes" id="UP000054144"/>
    </source>
</evidence>
<keyword evidence="2" id="KW-0812">Transmembrane</keyword>
<accession>A0A0D7A232</accession>
<evidence type="ECO:0000256" key="1">
    <source>
        <dbReference type="SAM" id="MobiDB-lite"/>
    </source>
</evidence>
<evidence type="ECO:0000313" key="3">
    <source>
        <dbReference type="EMBL" id="KIY44424.1"/>
    </source>
</evidence>
<dbReference type="EMBL" id="KN882092">
    <property type="protein sequence ID" value="KIY44424.1"/>
    <property type="molecule type" value="Genomic_DNA"/>
</dbReference>
<dbReference type="Proteomes" id="UP000054144">
    <property type="component" value="Unassembled WGS sequence"/>
</dbReference>
<name>A0A0D7A232_9AGAR</name>
<reference evidence="3 4" key="1">
    <citation type="journal article" date="2015" name="Fungal Genet. Biol.">
        <title>Evolution of novel wood decay mechanisms in Agaricales revealed by the genome sequences of Fistulina hepatica and Cylindrobasidium torrendii.</title>
        <authorList>
            <person name="Floudas D."/>
            <person name="Held B.W."/>
            <person name="Riley R."/>
            <person name="Nagy L.G."/>
            <person name="Koehler G."/>
            <person name="Ransdell A.S."/>
            <person name="Younus H."/>
            <person name="Chow J."/>
            <person name="Chiniquy J."/>
            <person name="Lipzen A."/>
            <person name="Tritt A."/>
            <person name="Sun H."/>
            <person name="Haridas S."/>
            <person name="LaButti K."/>
            <person name="Ohm R.A."/>
            <person name="Kues U."/>
            <person name="Blanchette R.A."/>
            <person name="Grigoriev I.V."/>
            <person name="Minto R.E."/>
            <person name="Hibbett D.S."/>
        </authorList>
    </citation>
    <scope>NUCLEOTIDE SEQUENCE [LARGE SCALE GENOMIC DNA]</scope>
    <source>
        <strain evidence="3 4">ATCC 64428</strain>
    </source>
</reference>
<evidence type="ECO:0008006" key="5">
    <source>
        <dbReference type="Google" id="ProtNLM"/>
    </source>
</evidence>
<dbReference type="PANTHER" id="PTHR28008">
    <property type="entry name" value="DOMAIN PROTEIN, PUTATIVE (AFU_ORTHOLOGUE AFUA_3G10980)-RELATED"/>
    <property type="match status" value="1"/>
</dbReference>
<dbReference type="OrthoDB" id="63581at2759"/>
<keyword evidence="4" id="KW-1185">Reference proteome</keyword>
<feature type="transmembrane region" description="Helical" evidence="2">
    <location>
        <begin position="134"/>
        <end position="156"/>
    </location>
</feature>
<sequence>MECTEVSRATTGSKFCRKLVKTIMKSHRVRLPRSDLPVRLRPWFLVFTCVVMLLLAVLGYMHSSRSLPLNGKLLHFFCFCIATGVFYFIFDVEEQYRRIWFWRHAGLIFTSFICMFCGGFLSELIQSMFPYREFVFGNVVANLAGGAVGLTLAFYLEKYYRYRREIARLYRPLNTDFEYEEDEDEMAGPLLPTVELRASKPGQSAPTKTNGPRLADVWDEREELFGVGSLSDDEDEGGPPLSSATHAQLSQPRPPIPKILVNGD</sequence>
<feature type="transmembrane region" description="Helical" evidence="2">
    <location>
        <begin position="73"/>
        <end position="90"/>
    </location>
</feature>
<keyword evidence="2" id="KW-1133">Transmembrane helix</keyword>
<dbReference type="AlphaFoldDB" id="A0A0D7A232"/>
<feature type="region of interest" description="Disordered" evidence="1">
    <location>
        <begin position="226"/>
        <end position="264"/>
    </location>
</feature>
<protein>
    <recommendedName>
        <fullName evidence="5">VanZ-like domain-containing protein</fullName>
    </recommendedName>
</protein>
<keyword evidence="2" id="KW-0472">Membrane</keyword>
<gene>
    <name evidence="3" type="ORF">FISHEDRAFT_51643</name>
</gene>
<evidence type="ECO:0000256" key="2">
    <source>
        <dbReference type="SAM" id="Phobius"/>
    </source>
</evidence>
<feature type="transmembrane region" description="Helical" evidence="2">
    <location>
        <begin position="102"/>
        <end position="122"/>
    </location>
</feature>
<dbReference type="PANTHER" id="PTHR28008:SF1">
    <property type="entry name" value="DOMAIN PROTEIN, PUTATIVE (AFU_ORTHOLOGUE AFUA_3G10980)-RELATED"/>
    <property type="match status" value="1"/>
</dbReference>
<organism evidence="3 4">
    <name type="scientific">Fistulina hepatica ATCC 64428</name>
    <dbReference type="NCBI Taxonomy" id="1128425"/>
    <lineage>
        <taxon>Eukaryota</taxon>
        <taxon>Fungi</taxon>
        <taxon>Dikarya</taxon>
        <taxon>Basidiomycota</taxon>
        <taxon>Agaricomycotina</taxon>
        <taxon>Agaricomycetes</taxon>
        <taxon>Agaricomycetidae</taxon>
        <taxon>Agaricales</taxon>
        <taxon>Fistulinaceae</taxon>
        <taxon>Fistulina</taxon>
    </lineage>
</organism>